<evidence type="ECO:0000313" key="3">
    <source>
        <dbReference type="EMBL" id="CAL8128613.1"/>
    </source>
</evidence>
<accession>A0ABP1RHX8</accession>
<reference evidence="3 4" key="1">
    <citation type="submission" date="2024-08" db="EMBL/GenBank/DDBJ databases">
        <authorList>
            <person name="Cucini C."/>
            <person name="Frati F."/>
        </authorList>
    </citation>
    <scope>NUCLEOTIDE SEQUENCE [LARGE SCALE GENOMIC DNA]</scope>
</reference>
<feature type="compositionally biased region" description="Basic and acidic residues" evidence="2">
    <location>
        <begin position="1"/>
        <end position="10"/>
    </location>
</feature>
<dbReference type="EMBL" id="CAXLJM020000075">
    <property type="protein sequence ID" value="CAL8128613.1"/>
    <property type="molecule type" value="Genomic_DNA"/>
</dbReference>
<feature type="coiled-coil region" evidence="1">
    <location>
        <begin position="618"/>
        <end position="652"/>
    </location>
</feature>
<feature type="region of interest" description="Disordered" evidence="2">
    <location>
        <begin position="1"/>
        <end position="38"/>
    </location>
</feature>
<name>A0ABP1RHX8_9HEXA</name>
<sequence length="723" mass="83477">MDSHFRETAEPLKLAQNASTSHPQPNSGFQPDINSDKQNDKCCTFYYEVAKTPPQTARPEQDPPFPIPQKVNSQHQNDQESNQDFDYTSLLNNFNLLHQHSCNQDHLLRAKDTELNVFRENENDLKTRLGSLQQKCISQAQQSHSLRQEVQNLRNTTVSKEQYDEIVKQNKTIGDNNIKLSDKNDELLNEAKQVQLVKAEVSRLLLENEKLQQDHEDLNRKFTAEERKRIKIQTRWKELADFVLKLIGKIKGLDKSIEDHEIIVKTLEEELTGLKEGKKSQVEQLKSELAKEKAQISQLNSQLTISSEQLNLLSDHGQKLTAKMKQLNAEKESLKTKVSGLEEEKRALQNDIVDATSRTAELASECEQLKEKLETEKKRSSELYVTVQEQFETLEKLLTRHEEDKNELQRKSDSVSALENLLKKVDDDLKQEKTLVSRQKSQVEELELEINQAQEKNNELSVIIEGQEEKKDEQTMTIKQQKVLIASLQGEKLTLVKEVKEINKRMAEKDKIINGESFRVQQLSSQLQKHELDHVKLKMELDKEKTQNKQEILAEKSVSETLLREKAELISKFRSQSEIAETSSSIFSQPQNWEENKMILLRRNRALLKRETAKAAEVMELEHLVQKKLGELQQANEAIAALTMKISQMEIDSQACVIELCVELQRLQSNVEYLSRSVSQGNCNILEDVSNNELPPTADKHQPDRCDEHDDDDEFLRKRLRLE</sequence>
<dbReference type="Proteomes" id="UP001642540">
    <property type="component" value="Unassembled WGS sequence"/>
</dbReference>
<gene>
    <name evidence="3" type="ORF">ODALV1_LOCUS22381</name>
</gene>
<feature type="compositionally biased region" description="Polar residues" evidence="2">
    <location>
        <begin position="16"/>
        <end position="33"/>
    </location>
</feature>
<keyword evidence="1" id="KW-0175">Coiled coil</keyword>
<comment type="caution">
    <text evidence="3">The sequence shown here is derived from an EMBL/GenBank/DDBJ whole genome shotgun (WGS) entry which is preliminary data.</text>
</comment>
<organism evidence="3 4">
    <name type="scientific">Orchesella dallaii</name>
    <dbReference type="NCBI Taxonomy" id="48710"/>
    <lineage>
        <taxon>Eukaryota</taxon>
        <taxon>Metazoa</taxon>
        <taxon>Ecdysozoa</taxon>
        <taxon>Arthropoda</taxon>
        <taxon>Hexapoda</taxon>
        <taxon>Collembola</taxon>
        <taxon>Entomobryomorpha</taxon>
        <taxon>Entomobryoidea</taxon>
        <taxon>Orchesellidae</taxon>
        <taxon>Orchesellinae</taxon>
        <taxon>Orchesella</taxon>
    </lineage>
</organism>
<evidence type="ECO:0000313" key="4">
    <source>
        <dbReference type="Proteomes" id="UP001642540"/>
    </source>
</evidence>
<protein>
    <submittedName>
        <fullName evidence="3">Uncharacterized protein</fullName>
    </submittedName>
</protein>
<feature type="compositionally biased region" description="Polar residues" evidence="2">
    <location>
        <begin position="70"/>
        <end position="82"/>
    </location>
</feature>
<feature type="coiled-coil region" evidence="1">
    <location>
        <begin position="194"/>
        <end position="547"/>
    </location>
</feature>
<evidence type="ECO:0000256" key="1">
    <source>
        <dbReference type="SAM" id="Coils"/>
    </source>
</evidence>
<feature type="compositionally biased region" description="Basic and acidic residues" evidence="2">
    <location>
        <begin position="698"/>
        <end position="708"/>
    </location>
</feature>
<feature type="region of interest" description="Disordered" evidence="2">
    <location>
        <begin position="53"/>
        <end position="82"/>
    </location>
</feature>
<evidence type="ECO:0000256" key="2">
    <source>
        <dbReference type="SAM" id="MobiDB-lite"/>
    </source>
</evidence>
<feature type="region of interest" description="Disordered" evidence="2">
    <location>
        <begin position="689"/>
        <end position="711"/>
    </location>
</feature>
<keyword evidence="4" id="KW-1185">Reference proteome</keyword>
<proteinExistence type="predicted"/>